<gene>
    <name evidence="2" type="ORF">KSS96_10860</name>
</gene>
<evidence type="ECO:0000313" key="2">
    <source>
        <dbReference type="EMBL" id="QXH69389.1"/>
    </source>
</evidence>
<dbReference type="RefSeq" id="WP_217856150.1">
    <property type="nucleotide sequence ID" value="NZ_CP077079.1"/>
</dbReference>
<proteinExistence type="predicted"/>
<dbReference type="Proteomes" id="UP000886848">
    <property type="component" value="Chromosome"/>
</dbReference>
<name>A0ABX8P618_9PSED</name>
<organism evidence="2 3">
    <name type="scientific">Pseudomonas asgharzadehiana</name>
    <dbReference type="NCBI Taxonomy" id="2842349"/>
    <lineage>
        <taxon>Bacteria</taxon>
        <taxon>Pseudomonadati</taxon>
        <taxon>Pseudomonadota</taxon>
        <taxon>Gammaproteobacteria</taxon>
        <taxon>Pseudomonadales</taxon>
        <taxon>Pseudomonadaceae</taxon>
        <taxon>Pseudomonas</taxon>
    </lineage>
</organism>
<protein>
    <submittedName>
        <fullName evidence="2">Uncharacterized protein</fullName>
    </submittedName>
</protein>
<accession>A0ABX8P618</accession>
<sequence>MTDSVNRRLTPSDDEWEAEFDPTYYEKTMKGGVWDGLSDDEIVLLQIKEFKDDEHEENQREQDELAAKRLDNC</sequence>
<dbReference type="EMBL" id="CP077079">
    <property type="protein sequence ID" value="QXH69389.1"/>
    <property type="molecule type" value="Genomic_DNA"/>
</dbReference>
<keyword evidence="3" id="KW-1185">Reference proteome</keyword>
<evidence type="ECO:0000256" key="1">
    <source>
        <dbReference type="SAM" id="MobiDB-lite"/>
    </source>
</evidence>
<feature type="region of interest" description="Disordered" evidence="1">
    <location>
        <begin position="52"/>
        <end position="73"/>
    </location>
</feature>
<evidence type="ECO:0000313" key="3">
    <source>
        <dbReference type="Proteomes" id="UP000886848"/>
    </source>
</evidence>
<reference evidence="2" key="1">
    <citation type="journal article" date="2021" name="Microorganisms">
        <title>The Ever-Expanding Pseudomonas Genus: Description of 43 New Species and Partition of the Pseudomonas putida Group.</title>
        <authorList>
            <person name="Girard L."/>
            <person name="Lood C."/>
            <person name="Hofte M."/>
            <person name="Vandamme P."/>
            <person name="Rokni-Zadeh H."/>
            <person name="van Noort V."/>
            <person name="Lavigne R."/>
            <person name="De Mot R."/>
        </authorList>
    </citation>
    <scope>NUCLEOTIDE SEQUENCE</scope>
    <source>
        <strain evidence="2">SWRI132</strain>
    </source>
</reference>